<comment type="caution">
    <text evidence="1">The sequence shown here is derived from an EMBL/GenBank/DDBJ whole genome shotgun (WGS) entry which is preliminary data.</text>
</comment>
<reference evidence="1 2" key="1">
    <citation type="journal article" date="2022" name="DNA Res.">
        <title>Chromosomal-level genome assembly of the orchid tree Bauhinia variegata (Leguminosae; Cercidoideae) supports the allotetraploid origin hypothesis of Bauhinia.</title>
        <authorList>
            <person name="Zhong Y."/>
            <person name="Chen Y."/>
            <person name="Zheng D."/>
            <person name="Pang J."/>
            <person name="Liu Y."/>
            <person name="Luo S."/>
            <person name="Meng S."/>
            <person name="Qian L."/>
            <person name="Wei D."/>
            <person name="Dai S."/>
            <person name="Zhou R."/>
        </authorList>
    </citation>
    <scope>NUCLEOTIDE SEQUENCE [LARGE SCALE GENOMIC DNA]</scope>
    <source>
        <strain evidence="1">BV-YZ2020</strain>
    </source>
</reference>
<evidence type="ECO:0000313" key="1">
    <source>
        <dbReference type="EMBL" id="KAI4352090.1"/>
    </source>
</evidence>
<dbReference type="Proteomes" id="UP000828941">
    <property type="component" value="Chromosome 3"/>
</dbReference>
<dbReference type="EMBL" id="CM039428">
    <property type="protein sequence ID" value="KAI4352090.1"/>
    <property type="molecule type" value="Genomic_DNA"/>
</dbReference>
<keyword evidence="2" id="KW-1185">Reference proteome</keyword>
<name>A0ACB9PTL2_BAUVA</name>
<sequence>MNVEAKLVRWMLALFFPQAPCPYINAFCDSIPSSRSIFGLELLNNIAAFPSKQLQKLRGVNESKKAESHTTPGTTGSSFIYRLERN</sequence>
<gene>
    <name evidence="1" type="ORF">L6164_006376</name>
</gene>
<accession>A0ACB9PTL2</accession>
<organism evidence="1 2">
    <name type="scientific">Bauhinia variegata</name>
    <name type="common">Purple orchid tree</name>
    <name type="synonym">Phanera variegata</name>
    <dbReference type="NCBI Taxonomy" id="167791"/>
    <lineage>
        <taxon>Eukaryota</taxon>
        <taxon>Viridiplantae</taxon>
        <taxon>Streptophyta</taxon>
        <taxon>Embryophyta</taxon>
        <taxon>Tracheophyta</taxon>
        <taxon>Spermatophyta</taxon>
        <taxon>Magnoliopsida</taxon>
        <taxon>eudicotyledons</taxon>
        <taxon>Gunneridae</taxon>
        <taxon>Pentapetalae</taxon>
        <taxon>rosids</taxon>
        <taxon>fabids</taxon>
        <taxon>Fabales</taxon>
        <taxon>Fabaceae</taxon>
        <taxon>Cercidoideae</taxon>
        <taxon>Cercideae</taxon>
        <taxon>Bauhiniinae</taxon>
        <taxon>Bauhinia</taxon>
    </lineage>
</organism>
<protein>
    <submittedName>
        <fullName evidence="1">Uncharacterized protein</fullName>
    </submittedName>
</protein>
<evidence type="ECO:0000313" key="2">
    <source>
        <dbReference type="Proteomes" id="UP000828941"/>
    </source>
</evidence>
<proteinExistence type="predicted"/>